<name>H1KSD8_METEX</name>
<evidence type="ECO:0000313" key="1">
    <source>
        <dbReference type="EMBL" id="EHP87943.1"/>
    </source>
</evidence>
<accession>H1KSD8</accession>
<proteinExistence type="predicted"/>
<organism evidence="1 2">
    <name type="scientific">Methylorubrum extorquens DSM 13060</name>
    <dbReference type="NCBI Taxonomy" id="882800"/>
    <lineage>
        <taxon>Bacteria</taxon>
        <taxon>Pseudomonadati</taxon>
        <taxon>Pseudomonadota</taxon>
        <taxon>Alphaproteobacteria</taxon>
        <taxon>Hyphomicrobiales</taxon>
        <taxon>Methylobacteriaceae</taxon>
        <taxon>Methylorubrum</taxon>
    </lineage>
</organism>
<evidence type="ECO:0000313" key="2">
    <source>
        <dbReference type="Proteomes" id="UP000004382"/>
    </source>
</evidence>
<gene>
    <name evidence="1" type="ORF">MetexDRAFT_5551</name>
</gene>
<dbReference type="PATRIC" id="fig|882800.3.peg.5401"/>
<dbReference type="EMBL" id="AGJK01000272">
    <property type="protein sequence ID" value="EHP87943.1"/>
    <property type="molecule type" value="Genomic_DNA"/>
</dbReference>
<comment type="caution">
    <text evidence="1">The sequence shown here is derived from an EMBL/GenBank/DDBJ whole genome shotgun (WGS) entry which is preliminary data.</text>
</comment>
<dbReference type="AlphaFoldDB" id="H1KSD8"/>
<reference evidence="1 2" key="1">
    <citation type="submission" date="2011-09" db="EMBL/GenBank/DDBJ databases">
        <title>The draft genome of Methylobacterium extorquens DSM 13060.</title>
        <authorList>
            <consortium name="US DOE Joint Genome Institute (JGI-PGF)"/>
            <person name="Lucas S."/>
            <person name="Han J."/>
            <person name="Lapidus A."/>
            <person name="Cheng J.-F."/>
            <person name="Goodwin L."/>
            <person name="Pitluck S."/>
            <person name="Peters L."/>
            <person name="Land M.L."/>
            <person name="Hauser L."/>
            <person name="Koskimaki J."/>
            <person name="Halonen O."/>
            <person name="Pirttila A."/>
            <person name="Frank C."/>
            <person name="Woyke T.J."/>
        </authorList>
    </citation>
    <scope>NUCLEOTIDE SEQUENCE [LARGE SCALE GENOMIC DNA]</scope>
    <source>
        <strain evidence="1 2">DSM 13060</strain>
    </source>
</reference>
<protein>
    <submittedName>
        <fullName evidence="1">Uncharacterized protein</fullName>
    </submittedName>
</protein>
<sequence>MIARLVCSGYGRDTCVAVGVDPDRALNQQGIGCAEAAVRIVCAARQQRIPIGGDPANGTCQVGGFVQLAQINRGAASSVIAHRWPDAVGVRLDPANGPVCPAPTSEQRTKGYI</sequence>
<dbReference type="Proteomes" id="UP000004382">
    <property type="component" value="Unassembled WGS sequence"/>
</dbReference>